<dbReference type="AlphaFoldDB" id="A0A0S4L3W9"/>
<evidence type="ECO:0000313" key="2">
    <source>
        <dbReference type="EMBL" id="CUS32181.1"/>
    </source>
</evidence>
<evidence type="ECO:0000313" key="3">
    <source>
        <dbReference type="Proteomes" id="UP000199032"/>
    </source>
</evidence>
<dbReference type="Pfam" id="PF07238">
    <property type="entry name" value="PilZ"/>
    <property type="match status" value="1"/>
</dbReference>
<organism evidence="2 3">
    <name type="scientific">Candidatus Nitrospira nitrosa</name>
    <dbReference type="NCBI Taxonomy" id="1742972"/>
    <lineage>
        <taxon>Bacteria</taxon>
        <taxon>Pseudomonadati</taxon>
        <taxon>Nitrospirota</taxon>
        <taxon>Nitrospiria</taxon>
        <taxon>Nitrospirales</taxon>
        <taxon>Nitrospiraceae</taxon>
        <taxon>Nitrospira</taxon>
    </lineage>
</organism>
<sequence>MPESIMGRQIVCPQCRQDSAVRVQAQSPREFVASLLWRVPFQCQQCDHRFLARRVSLPSDSQLTDRREYMRIPVKLSLSFSGGRVRGEGTVLDMSLGGCIIQSETHVRVDDIFYLEIILAKDEPPVEAAAIVRSVSTRGIAFKFLRRAQEDKRLTAFIQTRSGSAALSPSKIPQSVLAE</sequence>
<reference evidence="2 3" key="1">
    <citation type="submission" date="2015-10" db="EMBL/GenBank/DDBJ databases">
        <authorList>
            <person name="Gilbert D.G."/>
        </authorList>
    </citation>
    <scope>NUCLEOTIDE SEQUENCE [LARGE SCALE GENOMIC DNA]</scope>
    <source>
        <strain evidence="2">COMA1</strain>
    </source>
</reference>
<gene>
    <name evidence="2" type="ORF">COMA1_10486</name>
</gene>
<evidence type="ECO:0000259" key="1">
    <source>
        <dbReference type="Pfam" id="PF07238"/>
    </source>
</evidence>
<dbReference type="GO" id="GO:0035438">
    <property type="term" value="F:cyclic-di-GMP binding"/>
    <property type="evidence" value="ECO:0007669"/>
    <property type="project" value="InterPro"/>
</dbReference>
<dbReference type="Gene3D" id="2.40.10.220">
    <property type="entry name" value="predicted glycosyltransferase like domains"/>
    <property type="match status" value="1"/>
</dbReference>
<dbReference type="InterPro" id="IPR009875">
    <property type="entry name" value="PilZ_domain"/>
</dbReference>
<dbReference type="SUPFAM" id="SSF141371">
    <property type="entry name" value="PilZ domain-like"/>
    <property type="match status" value="1"/>
</dbReference>
<accession>A0A0S4L3W9</accession>
<keyword evidence="3" id="KW-1185">Reference proteome</keyword>
<dbReference type="Proteomes" id="UP000199032">
    <property type="component" value="Unassembled WGS sequence"/>
</dbReference>
<dbReference type="RefSeq" id="WP_090743191.1">
    <property type="nucleotide sequence ID" value="NZ_CZQA01000001.1"/>
</dbReference>
<protein>
    <recommendedName>
        <fullName evidence="1">PilZ domain-containing protein</fullName>
    </recommendedName>
</protein>
<dbReference type="EMBL" id="CZQA01000001">
    <property type="protein sequence ID" value="CUS32181.1"/>
    <property type="molecule type" value="Genomic_DNA"/>
</dbReference>
<proteinExistence type="predicted"/>
<dbReference type="OrthoDB" id="9783800at2"/>
<feature type="domain" description="PilZ" evidence="1">
    <location>
        <begin position="65"/>
        <end position="154"/>
    </location>
</feature>
<name>A0A0S4L3W9_9BACT</name>
<dbReference type="STRING" id="1742972.COMA1_10486"/>